<evidence type="ECO:0000256" key="1">
    <source>
        <dbReference type="SAM" id="MobiDB-lite"/>
    </source>
</evidence>
<evidence type="ECO:0000313" key="3">
    <source>
        <dbReference type="Proteomes" id="UP001141552"/>
    </source>
</evidence>
<reference evidence="2" key="1">
    <citation type="submission" date="2022-02" db="EMBL/GenBank/DDBJ databases">
        <authorList>
            <person name="Henning P.M."/>
            <person name="McCubbin A.G."/>
            <person name="Shore J.S."/>
        </authorList>
    </citation>
    <scope>NUCLEOTIDE SEQUENCE</scope>
    <source>
        <strain evidence="2">F60SS</strain>
        <tissue evidence="2">Leaves</tissue>
    </source>
</reference>
<sequence>MAPPGKPPDPSPQAIDIEIEEAASPIGHDGCASEGHDSDMRCEGPSFLETLMKNQAQAKARCTPVDLIEEQLVRLEFVDGDRLRPAFGLDATYYQRWSLLMEIACARPLGWMLHIINASVSLGRTRLSYVFWANPLDSDHIVKTMAWVRLPGLPLMYYDDDLLSTFATAIGTPVRIDSNTSQATRALYARMCVEVDLSQPLVPLVSIQDEVFKVQYEGLHTICLNCGRFGHKTVHCQFDTPDVPIAPAESVEPETAMDLQNHGVGSQVVMRVSESSASAKRAHFGEWMMVSRPPRRVSQQRAAMGGTLGSSPTTGNRFSALETDEVVFLSSFFGSCSGSSPSPLPYCPPSVPSSPLVAAPSSTRVPPLVPSRTSLVPPVSLVSATGSLMVGSLPVTDSGGVAPFNPTPISDQSKSAEPPDPGSMLETVHHVASVDDGLVMAMDTSGLVGGHGPPVF</sequence>
<keyword evidence="3" id="KW-1185">Reference proteome</keyword>
<proteinExistence type="predicted"/>
<dbReference type="AlphaFoldDB" id="A0A9Q0J675"/>
<feature type="region of interest" description="Disordered" evidence="1">
    <location>
        <begin position="395"/>
        <end position="423"/>
    </location>
</feature>
<protein>
    <recommendedName>
        <fullName evidence="4">CCHC-type domain-containing protein</fullName>
    </recommendedName>
</protein>
<gene>
    <name evidence="2" type="ORF">Tsubulata_000669</name>
</gene>
<evidence type="ECO:0000313" key="2">
    <source>
        <dbReference type="EMBL" id="KAJ4831136.1"/>
    </source>
</evidence>
<dbReference type="OrthoDB" id="682893at2759"/>
<dbReference type="PANTHER" id="PTHR31286:SF99">
    <property type="entry name" value="DUF4283 DOMAIN-CONTAINING PROTEIN"/>
    <property type="match status" value="1"/>
</dbReference>
<comment type="caution">
    <text evidence="2">The sequence shown here is derived from an EMBL/GenBank/DDBJ whole genome shotgun (WGS) entry which is preliminary data.</text>
</comment>
<reference evidence="2" key="2">
    <citation type="journal article" date="2023" name="Plants (Basel)">
        <title>Annotation of the Turnera subulata (Passifloraceae) Draft Genome Reveals the S-Locus Evolved after the Divergence of Turneroideae from Passifloroideae in a Stepwise Manner.</title>
        <authorList>
            <person name="Henning P.M."/>
            <person name="Roalson E.H."/>
            <person name="Mir W."/>
            <person name="McCubbin A.G."/>
            <person name="Shore J.S."/>
        </authorList>
    </citation>
    <scope>NUCLEOTIDE SEQUENCE</scope>
    <source>
        <strain evidence="2">F60SS</strain>
    </source>
</reference>
<dbReference type="InterPro" id="IPR040256">
    <property type="entry name" value="At4g02000-like"/>
</dbReference>
<dbReference type="PANTHER" id="PTHR31286">
    <property type="entry name" value="GLYCINE-RICH CELL WALL STRUCTURAL PROTEIN 1.8-LIKE"/>
    <property type="match status" value="1"/>
</dbReference>
<evidence type="ECO:0008006" key="4">
    <source>
        <dbReference type="Google" id="ProtNLM"/>
    </source>
</evidence>
<accession>A0A9Q0J675</accession>
<organism evidence="2 3">
    <name type="scientific">Turnera subulata</name>
    <dbReference type="NCBI Taxonomy" id="218843"/>
    <lineage>
        <taxon>Eukaryota</taxon>
        <taxon>Viridiplantae</taxon>
        <taxon>Streptophyta</taxon>
        <taxon>Embryophyta</taxon>
        <taxon>Tracheophyta</taxon>
        <taxon>Spermatophyta</taxon>
        <taxon>Magnoliopsida</taxon>
        <taxon>eudicotyledons</taxon>
        <taxon>Gunneridae</taxon>
        <taxon>Pentapetalae</taxon>
        <taxon>rosids</taxon>
        <taxon>fabids</taxon>
        <taxon>Malpighiales</taxon>
        <taxon>Passifloraceae</taxon>
        <taxon>Turnera</taxon>
    </lineage>
</organism>
<dbReference type="EMBL" id="JAKUCV010005449">
    <property type="protein sequence ID" value="KAJ4831136.1"/>
    <property type="molecule type" value="Genomic_DNA"/>
</dbReference>
<dbReference type="Proteomes" id="UP001141552">
    <property type="component" value="Unassembled WGS sequence"/>
</dbReference>
<name>A0A9Q0J675_9ROSI</name>